<dbReference type="SMART" id="SM00368">
    <property type="entry name" value="LRR_RI"/>
    <property type="match status" value="6"/>
</dbReference>
<evidence type="ECO:0000313" key="4">
    <source>
        <dbReference type="EMBL" id="CAI8020041.1"/>
    </source>
</evidence>
<dbReference type="InterPro" id="IPR032675">
    <property type="entry name" value="LRR_dom_sf"/>
</dbReference>
<dbReference type="PANTHER" id="PTHR24107:SF20">
    <property type="entry name" value="DYNEIN REGULATORY COMPLEX SUBUNIT 5"/>
    <property type="match status" value="1"/>
</dbReference>
<keyword evidence="3" id="KW-0206">Cytoskeleton</keyword>
<name>A0AA35S0N7_GEOBA</name>
<evidence type="ECO:0000256" key="1">
    <source>
        <dbReference type="ARBA" id="ARBA00004245"/>
    </source>
</evidence>
<evidence type="ECO:0000256" key="2">
    <source>
        <dbReference type="ARBA" id="ARBA00022490"/>
    </source>
</evidence>
<comment type="caution">
    <text evidence="4">The sequence shown here is derived from an EMBL/GenBank/DDBJ whole genome shotgun (WGS) entry which is preliminary data.</text>
</comment>
<dbReference type="Gene3D" id="3.80.10.10">
    <property type="entry name" value="Ribonuclease Inhibitor"/>
    <property type="match status" value="2"/>
</dbReference>
<evidence type="ECO:0000313" key="5">
    <source>
        <dbReference type="Proteomes" id="UP001174909"/>
    </source>
</evidence>
<comment type="subcellular location">
    <subcellularLocation>
        <location evidence="1">Cytoplasm</location>
        <location evidence="1">Cytoskeleton</location>
    </subcellularLocation>
</comment>
<evidence type="ECO:0000256" key="3">
    <source>
        <dbReference type="ARBA" id="ARBA00023212"/>
    </source>
</evidence>
<dbReference type="EMBL" id="CASHTH010001797">
    <property type="protein sequence ID" value="CAI8020041.1"/>
    <property type="molecule type" value="Genomic_DNA"/>
</dbReference>
<dbReference type="AlphaFoldDB" id="A0AA35S0N7"/>
<dbReference type="Pfam" id="PF13516">
    <property type="entry name" value="LRR_6"/>
    <property type="match status" value="3"/>
</dbReference>
<dbReference type="InterPro" id="IPR052410">
    <property type="entry name" value="DRC5"/>
</dbReference>
<keyword evidence="2" id="KW-0963">Cytoplasm</keyword>
<keyword evidence="5" id="KW-1185">Reference proteome</keyword>
<sequence>MEISERETKNPAADPRKMRRIIAEDPEWNLETVPPLVDSCIQHIIKHFHERPLLEELPEKYQRKVLEKLPTTLPLNISAGLIADEGYWERCCRSRWALCDVSSYDKNWRRMFFERHAAELVEHFVPEKSDKKEFEEKLKLCSEFVQRLQVKQLLPRPQGELLAPADEGDAGSDDLAHALANDHLDCGVLLKTLHNMKELSLMFGVENCGMNFEWGLFQFTVTDCKNLVNGLKATPTLHTLKVTSSKMGEEEGRVLVKGLLEHPGLAVLDLSHNKLKSRTGRALGKLLGMPACRLETLVLTNNEIGPDGGKSLGHSLKTNSTLLHLDLRLNRLSDEGVQPILKSLTTNSSLVSLNVGSNDFTEASAPALAEVLQTNGTLKELNISCNKLGESGGRFLQEGMEENSTLTVFDLRLSEIAQESEYVINKTVKDNLDRDRKIAT</sequence>
<proteinExistence type="predicted"/>
<dbReference type="Proteomes" id="UP001174909">
    <property type="component" value="Unassembled WGS sequence"/>
</dbReference>
<organism evidence="4 5">
    <name type="scientific">Geodia barretti</name>
    <name type="common">Barrett's horny sponge</name>
    <dbReference type="NCBI Taxonomy" id="519541"/>
    <lineage>
        <taxon>Eukaryota</taxon>
        <taxon>Metazoa</taxon>
        <taxon>Porifera</taxon>
        <taxon>Demospongiae</taxon>
        <taxon>Heteroscleromorpha</taxon>
        <taxon>Tetractinellida</taxon>
        <taxon>Astrophorina</taxon>
        <taxon>Geodiidae</taxon>
        <taxon>Geodia</taxon>
    </lineage>
</organism>
<dbReference type="SUPFAM" id="SSF52047">
    <property type="entry name" value="RNI-like"/>
    <property type="match status" value="1"/>
</dbReference>
<dbReference type="PANTHER" id="PTHR24107">
    <property type="entry name" value="YNEIN REGULATORY COMPLEX SUBUNIT 5"/>
    <property type="match status" value="1"/>
</dbReference>
<accession>A0AA35S0N7</accession>
<dbReference type="InterPro" id="IPR001611">
    <property type="entry name" value="Leu-rich_rpt"/>
</dbReference>
<gene>
    <name evidence="4" type="ORF">GBAR_LOCUS12003</name>
</gene>
<dbReference type="GO" id="GO:0005856">
    <property type="term" value="C:cytoskeleton"/>
    <property type="evidence" value="ECO:0007669"/>
    <property type="project" value="UniProtKB-SubCell"/>
</dbReference>
<reference evidence="4" key="1">
    <citation type="submission" date="2023-03" db="EMBL/GenBank/DDBJ databases">
        <authorList>
            <person name="Steffen K."/>
            <person name="Cardenas P."/>
        </authorList>
    </citation>
    <scope>NUCLEOTIDE SEQUENCE</scope>
</reference>
<protein>
    <submittedName>
        <fullName evidence="4">Dynein regulatory complex subunit 5</fullName>
    </submittedName>
</protein>